<dbReference type="PROSITE" id="PS00211">
    <property type="entry name" value="ABC_TRANSPORTER_1"/>
    <property type="match status" value="1"/>
</dbReference>
<dbReference type="GO" id="GO:0140359">
    <property type="term" value="F:ABC-type transporter activity"/>
    <property type="evidence" value="ECO:0007669"/>
    <property type="project" value="InterPro"/>
</dbReference>
<evidence type="ECO:0000256" key="4">
    <source>
        <dbReference type="ARBA" id="ARBA00022840"/>
    </source>
</evidence>
<gene>
    <name evidence="10" type="ORF">C7B82_25785</name>
</gene>
<comment type="subcellular location">
    <subcellularLocation>
        <location evidence="1">Cell membrane</location>
        <topology evidence="1">Multi-pass membrane protein</topology>
    </subcellularLocation>
</comment>
<dbReference type="Gene3D" id="3.40.50.300">
    <property type="entry name" value="P-loop containing nucleotide triphosphate hydrolases"/>
    <property type="match status" value="1"/>
</dbReference>
<evidence type="ECO:0000256" key="3">
    <source>
        <dbReference type="ARBA" id="ARBA00022741"/>
    </source>
</evidence>
<dbReference type="Gene3D" id="1.20.1560.10">
    <property type="entry name" value="ABC transporter type 1, transmembrane domain"/>
    <property type="match status" value="1"/>
</dbReference>
<feature type="domain" description="ABC transporter" evidence="8">
    <location>
        <begin position="378"/>
        <end position="612"/>
    </location>
</feature>
<evidence type="ECO:0000256" key="1">
    <source>
        <dbReference type="ARBA" id="ARBA00004651"/>
    </source>
</evidence>
<organism evidence="10 11">
    <name type="scientific">Stenomitos frigidus ULC18</name>
    <dbReference type="NCBI Taxonomy" id="2107698"/>
    <lineage>
        <taxon>Bacteria</taxon>
        <taxon>Bacillati</taxon>
        <taxon>Cyanobacteriota</taxon>
        <taxon>Cyanophyceae</taxon>
        <taxon>Leptolyngbyales</taxon>
        <taxon>Leptolyngbyaceae</taxon>
        <taxon>Stenomitos</taxon>
    </lineage>
</organism>
<feature type="domain" description="ABC transmembrane type-1" evidence="9">
    <location>
        <begin position="41"/>
        <end position="332"/>
    </location>
</feature>
<dbReference type="CDD" id="cd03251">
    <property type="entry name" value="ABCC_MsbA"/>
    <property type="match status" value="1"/>
</dbReference>
<dbReference type="GO" id="GO:0005524">
    <property type="term" value="F:ATP binding"/>
    <property type="evidence" value="ECO:0007669"/>
    <property type="project" value="UniProtKB-KW"/>
</dbReference>
<dbReference type="InterPro" id="IPR011527">
    <property type="entry name" value="ABC1_TM_dom"/>
</dbReference>
<proteinExistence type="predicted"/>
<dbReference type="Pfam" id="PF00664">
    <property type="entry name" value="ABC_membrane"/>
    <property type="match status" value="1"/>
</dbReference>
<dbReference type="PANTHER" id="PTHR24221">
    <property type="entry name" value="ATP-BINDING CASSETTE SUB-FAMILY B"/>
    <property type="match status" value="1"/>
</dbReference>
<dbReference type="Proteomes" id="UP000239576">
    <property type="component" value="Unassembled WGS sequence"/>
</dbReference>
<dbReference type="GO" id="GO:0005886">
    <property type="term" value="C:plasma membrane"/>
    <property type="evidence" value="ECO:0007669"/>
    <property type="project" value="UniProtKB-SubCell"/>
</dbReference>
<keyword evidence="3" id="KW-0547">Nucleotide-binding</keyword>
<dbReference type="SUPFAM" id="SSF90123">
    <property type="entry name" value="ABC transporter transmembrane region"/>
    <property type="match status" value="1"/>
</dbReference>
<feature type="transmembrane region" description="Helical" evidence="7">
    <location>
        <begin position="38"/>
        <end position="65"/>
    </location>
</feature>
<evidence type="ECO:0000256" key="7">
    <source>
        <dbReference type="SAM" id="Phobius"/>
    </source>
</evidence>
<evidence type="ECO:0000256" key="6">
    <source>
        <dbReference type="ARBA" id="ARBA00023136"/>
    </source>
</evidence>
<keyword evidence="5 7" id="KW-1133">Transmembrane helix</keyword>
<dbReference type="PROSITE" id="PS50893">
    <property type="entry name" value="ABC_TRANSPORTER_2"/>
    <property type="match status" value="1"/>
</dbReference>
<reference evidence="10 11" key="2">
    <citation type="submission" date="2018-03" db="EMBL/GenBank/DDBJ databases">
        <title>The ancient ancestry and fast evolution of plastids.</title>
        <authorList>
            <person name="Moore K.R."/>
            <person name="Magnabosco C."/>
            <person name="Momper L."/>
            <person name="Gold D.A."/>
            <person name="Bosak T."/>
            <person name="Fournier G.P."/>
        </authorList>
    </citation>
    <scope>NUCLEOTIDE SEQUENCE [LARGE SCALE GENOMIC DNA]</scope>
    <source>
        <strain evidence="10 11">ULC18</strain>
    </source>
</reference>
<dbReference type="OrthoDB" id="9762790at2"/>
<dbReference type="SMART" id="SM00382">
    <property type="entry name" value="AAA"/>
    <property type="match status" value="1"/>
</dbReference>
<evidence type="ECO:0000259" key="8">
    <source>
        <dbReference type="PROSITE" id="PS50893"/>
    </source>
</evidence>
<dbReference type="InterPro" id="IPR003593">
    <property type="entry name" value="AAA+_ATPase"/>
</dbReference>
<dbReference type="SUPFAM" id="SSF52540">
    <property type="entry name" value="P-loop containing nucleoside triphosphate hydrolases"/>
    <property type="match status" value="1"/>
</dbReference>
<feature type="transmembrane region" description="Helical" evidence="7">
    <location>
        <begin position="171"/>
        <end position="192"/>
    </location>
</feature>
<feature type="transmembrane region" description="Helical" evidence="7">
    <location>
        <begin position="283"/>
        <end position="306"/>
    </location>
</feature>
<protein>
    <submittedName>
        <fullName evidence="10">ABC transporter ATP-binding protein</fullName>
    </submittedName>
</protein>
<keyword evidence="11" id="KW-1185">Reference proteome</keyword>
<dbReference type="AlphaFoldDB" id="A0A2T1DWC8"/>
<dbReference type="GO" id="GO:0034040">
    <property type="term" value="F:ATPase-coupled lipid transmembrane transporter activity"/>
    <property type="evidence" value="ECO:0007669"/>
    <property type="project" value="TreeGrafter"/>
</dbReference>
<evidence type="ECO:0000256" key="5">
    <source>
        <dbReference type="ARBA" id="ARBA00022989"/>
    </source>
</evidence>
<evidence type="ECO:0000313" key="11">
    <source>
        <dbReference type="Proteomes" id="UP000239576"/>
    </source>
</evidence>
<evidence type="ECO:0000259" key="9">
    <source>
        <dbReference type="PROSITE" id="PS50929"/>
    </source>
</evidence>
<dbReference type="InterPro" id="IPR027417">
    <property type="entry name" value="P-loop_NTPase"/>
</dbReference>
<dbReference type="InterPro" id="IPR036640">
    <property type="entry name" value="ABC1_TM_sf"/>
</dbReference>
<accession>A0A2T1DWC8</accession>
<feature type="transmembrane region" description="Helical" evidence="7">
    <location>
        <begin position="198"/>
        <end position="218"/>
    </location>
</feature>
<evidence type="ECO:0000256" key="2">
    <source>
        <dbReference type="ARBA" id="ARBA00022692"/>
    </source>
</evidence>
<dbReference type="NCBIfam" id="NF045513">
    <property type="entry name" value="HepA_fam_ABC"/>
    <property type="match status" value="1"/>
</dbReference>
<evidence type="ECO:0000313" key="10">
    <source>
        <dbReference type="EMBL" id="PSB24813.1"/>
    </source>
</evidence>
<dbReference type="InterPro" id="IPR039421">
    <property type="entry name" value="Type_1_exporter"/>
</dbReference>
<dbReference type="RefSeq" id="WP_106259625.1">
    <property type="nucleotide sequence ID" value="NZ_CAWNSW010000111.1"/>
</dbReference>
<name>A0A2T1DWC8_9CYAN</name>
<dbReference type="PROSITE" id="PS50929">
    <property type="entry name" value="ABC_TM1F"/>
    <property type="match status" value="1"/>
</dbReference>
<keyword evidence="6 7" id="KW-0472">Membrane</keyword>
<comment type="caution">
    <text evidence="10">The sequence shown here is derived from an EMBL/GenBank/DDBJ whole genome shotgun (WGS) entry which is preliminary data.</text>
</comment>
<dbReference type="InterPro" id="IPR003439">
    <property type="entry name" value="ABC_transporter-like_ATP-bd"/>
</dbReference>
<dbReference type="PANTHER" id="PTHR24221:SF654">
    <property type="entry name" value="ATP-BINDING CASSETTE SUB-FAMILY B MEMBER 6"/>
    <property type="match status" value="1"/>
</dbReference>
<dbReference type="EMBL" id="PVWK01000140">
    <property type="protein sequence ID" value="PSB24813.1"/>
    <property type="molecule type" value="Genomic_DNA"/>
</dbReference>
<sequence>MLLRLPAPLRRSFKRTLKATSFWQENYTILREFKHFPLVAILAIGCAMGAASFEGFSFGFLLAFLQSLVNPDAPPFHTGLGWFDQWILGVSESSTNRLYRVSALILAATWIRSGFNYLTQVYTELTQQKLVDRLRKQIFEQLQALSLGYFSKTNSGELLNTLTSEIGRLQAAFGLLSFIITRSLTLTVYVYLMFRLSWQLSIVSLTLFILLSVALSGLMTRIRQASTGVSSSNGRFTATAMEFINGIRTVQAFATQDFERRRFYKASSDVLDASMKATKGYALVRPLAEALATTVLIGMIILALTLFVTNGIMQTATLLTFLFILFRLVPALHEINGSRAAMGGFWGSLNNIRELLETENKPYLKDGHLPFSELRQAVTFKSVDFGYDSEQFVLNNINLTIKQGEMTALVGASGAGKTTLVDLIPRFYDPTRGGIFIDGVDLREFQINSLRRRFAIVSQDTFIFNTTVHDNIAYGTEGATEDDIIEVAKLANALEFIQEMPEGFDTRLGDRGVRLSGGQRQRIAIARAILRNPDILILDEATSALDSISERLIQASLEKLAEGRTVIAIAHRLSTIIRADKVVVMEQGRVVEEGSYQELLDQRGKLWNYHQMQYEVGDRGNVGAIAEATITGATNTEQF</sequence>
<keyword evidence="2 7" id="KW-0812">Transmembrane</keyword>
<dbReference type="InterPro" id="IPR017871">
    <property type="entry name" value="ABC_transporter-like_CS"/>
</dbReference>
<dbReference type="GO" id="GO:0016887">
    <property type="term" value="F:ATP hydrolysis activity"/>
    <property type="evidence" value="ECO:0007669"/>
    <property type="project" value="InterPro"/>
</dbReference>
<dbReference type="Pfam" id="PF00005">
    <property type="entry name" value="ABC_tran"/>
    <property type="match status" value="1"/>
</dbReference>
<reference evidence="11" key="1">
    <citation type="submission" date="2018-02" db="EMBL/GenBank/DDBJ databases">
        <authorList>
            <person name="Moore K."/>
            <person name="Momper L."/>
        </authorList>
    </citation>
    <scope>NUCLEOTIDE SEQUENCE [LARGE SCALE GENOMIC DNA]</scope>
    <source>
        <strain evidence="11">ULC18</strain>
    </source>
</reference>
<keyword evidence="4 10" id="KW-0067">ATP-binding</keyword>
<dbReference type="FunFam" id="3.40.50.300:FF:000218">
    <property type="entry name" value="Multidrug ABC transporter ATP-binding protein"/>
    <property type="match status" value="1"/>
</dbReference>